<reference evidence="12 13" key="1">
    <citation type="submission" date="2024-05" db="EMBL/GenBank/DDBJ databases">
        <authorList>
            <person name="Wallberg A."/>
        </authorList>
    </citation>
    <scope>NUCLEOTIDE SEQUENCE [LARGE SCALE GENOMIC DNA]</scope>
</reference>
<dbReference type="GO" id="GO:0000139">
    <property type="term" value="C:Golgi membrane"/>
    <property type="evidence" value="ECO:0007669"/>
    <property type="project" value="TreeGrafter"/>
</dbReference>
<dbReference type="GO" id="GO:0006457">
    <property type="term" value="P:protein folding"/>
    <property type="evidence" value="ECO:0007669"/>
    <property type="project" value="TreeGrafter"/>
</dbReference>
<keyword evidence="6 7" id="KW-1015">Disulfide bond</keyword>
<dbReference type="SMART" id="SM00254">
    <property type="entry name" value="ShKT"/>
    <property type="match status" value="1"/>
</dbReference>
<dbReference type="PANTHER" id="PTHR22897">
    <property type="entry name" value="QUIESCIN Q6-RELATED SULFHYDRYL OXIDASE"/>
    <property type="match status" value="1"/>
</dbReference>
<evidence type="ECO:0000256" key="8">
    <source>
        <dbReference type="RuleBase" id="RU371123"/>
    </source>
</evidence>
<comment type="caution">
    <text evidence="7">Lacks conserved residue(s) required for the propagation of feature annotation.</text>
</comment>
<dbReference type="GO" id="GO:0003756">
    <property type="term" value="F:protein disulfide isomerase activity"/>
    <property type="evidence" value="ECO:0007669"/>
    <property type="project" value="TreeGrafter"/>
</dbReference>
<dbReference type="InterPro" id="IPR017905">
    <property type="entry name" value="ERV/ALR_sulphydryl_oxidase"/>
</dbReference>
<name>A0AAV2R847_MEGNR</name>
<evidence type="ECO:0000256" key="2">
    <source>
        <dbReference type="ARBA" id="ARBA00022630"/>
    </source>
</evidence>
<dbReference type="AlphaFoldDB" id="A0AAV2R847"/>
<proteinExistence type="predicted"/>
<dbReference type="InterPro" id="IPR039798">
    <property type="entry name" value="Sulfhydryl_oxidase"/>
</dbReference>
<accession>A0AAV2R847</accession>
<evidence type="ECO:0000256" key="5">
    <source>
        <dbReference type="ARBA" id="ARBA00023002"/>
    </source>
</evidence>
<evidence type="ECO:0000256" key="3">
    <source>
        <dbReference type="ARBA" id="ARBA00022729"/>
    </source>
</evidence>
<evidence type="ECO:0000313" key="13">
    <source>
        <dbReference type="Proteomes" id="UP001497623"/>
    </source>
</evidence>
<comment type="cofactor">
    <cofactor evidence="1 8">
        <name>FAD</name>
        <dbReference type="ChEBI" id="CHEBI:57692"/>
    </cofactor>
</comment>
<dbReference type="PANTHER" id="PTHR22897:SF8">
    <property type="entry name" value="SULFHYDRYL OXIDASE"/>
    <property type="match status" value="1"/>
</dbReference>
<evidence type="ECO:0000256" key="9">
    <source>
        <dbReference type="SAM" id="SignalP"/>
    </source>
</evidence>
<dbReference type="InterPro" id="IPR036774">
    <property type="entry name" value="ERV/ALR_sulphydryl_oxid_sf"/>
</dbReference>
<dbReference type="SUPFAM" id="SSF69000">
    <property type="entry name" value="FAD-dependent thiol oxidase"/>
    <property type="match status" value="1"/>
</dbReference>
<protein>
    <recommendedName>
        <fullName evidence="8">Sulfhydryl oxidase</fullName>
        <ecNumber evidence="8">1.8.3.2</ecNumber>
    </recommendedName>
</protein>
<evidence type="ECO:0000256" key="1">
    <source>
        <dbReference type="ARBA" id="ARBA00001974"/>
    </source>
</evidence>
<dbReference type="Pfam" id="PF04777">
    <property type="entry name" value="Evr1_Alr"/>
    <property type="match status" value="1"/>
</dbReference>
<dbReference type="InterPro" id="IPR003582">
    <property type="entry name" value="ShKT_dom"/>
</dbReference>
<comment type="caution">
    <text evidence="12">The sequence shown here is derived from an EMBL/GenBank/DDBJ whole genome shotgun (WGS) entry which is preliminary data.</text>
</comment>
<evidence type="ECO:0000256" key="6">
    <source>
        <dbReference type="ARBA" id="ARBA00023157"/>
    </source>
</evidence>
<evidence type="ECO:0000259" key="11">
    <source>
        <dbReference type="PROSITE" id="PS51670"/>
    </source>
</evidence>
<dbReference type="GO" id="GO:0016971">
    <property type="term" value="F:flavin-dependent sulfhydryl oxidase activity"/>
    <property type="evidence" value="ECO:0007669"/>
    <property type="project" value="InterPro"/>
</dbReference>
<evidence type="ECO:0000313" key="12">
    <source>
        <dbReference type="EMBL" id="CAL4117687.1"/>
    </source>
</evidence>
<dbReference type="PROSITE" id="PS51670">
    <property type="entry name" value="SHKT"/>
    <property type="match status" value="1"/>
</dbReference>
<dbReference type="Pfam" id="PF01549">
    <property type="entry name" value="ShK"/>
    <property type="match status" value="1"/>
</dbReference>
<dbReference type="PROSITE" id="PS51324">
    <property type="entry name" value="ERV_ALR"/>
    <property type="match status" value="1"/>
</dbReference>
<feature type="domain" description="ShKT" evidence="11">
    <location>
        <begin position="29"/>
        <end position="63"/>
    </location>
</feature>
<feature type="domain" description="ERV/ALR sulfhydryl oxidase" evidence="10">
    <location>
        <begin position="276"/>
        <end position="391"/>
    </location>
</feature>
<dbReference type="GO" id="GO:0005615">
    <property type="term" value="C:extracellular space"/>
    <property type="evidence" value="ECO:0007669"/>
    <property type="project" value="TreeGrafter"/>
</dbReference>
<keyword evidence="2 8" id="KW-0285">Flavoprotein</keyword>
<evidence type="ECO:0000256" key="7">
    <source>
        <dbReference type="PROSITE-ProRule" id="PRU01005"/>
    </source>
</evidence>
<comment type="catalytic activity">
    <reaction evidence="8">
        <text>2 R'C(R)SH + O2 = R'C(R)S-S(R)CR' + H2O2</text>
        <dbReference type="Rhea" id="RHEA:17357"/>
        <dbReference type="ChEBI" id="CHEBI:15379"/>
        <dbReference type="ChEBI" id="CHEBI:16240"/>
        <dbReference type="ChEBI" id="CHEBI:16520"/>
        <dbReference type="ChEBI" id="CHEBI:17412"/>
        <dbReference type="EC" id="1.8.3.2"/>
    </reaction>
</comment>
<feature type="non-terminal residue" evidence="12">
    <location>
        <position position="1"/>
    </location>
</feature>
<feature type="disulfide bond" evidence="7">
    <location>
        <begin position="29"/>
        <end position="63"/>
    </location>
</feature>
<gene>
    <name evidence="12" type="ORF">MNOR_LOCUS21263</name>
</gene>
<dbReference type="Gene3D" id="1.20.120.310">
    <property type="entry name" value="ERV/ALR sulfhydryl oxidase domain"/>
    <property type="match status" value="1"/>
</dbReference>
<keyword evidence="3 9" id="KW-0732">Signal</keyword>
<dbReference type="EC" id="1.8.3.2" evidence="8"/>
<organism evidence="12 13">
    <name type="scientific">Meganyctiphanes norvegica</name>
    <name type="common">Northern krill</name>
    <name type="synonym">Thysanopoda norvegica</name>
    <dbReference type="NCBI Taxonomy" id="48144"/>
    <lineage>
        <taxon>Eukaryota</taxon>
        <taxon>Metazoa</taxon>
        <taxon>Ecdysozoa</taxon>
        <taxon>Arthropoda</taxon>
        <taxon>Crustacea</taxon>
        <taxon>Multicrustacea</taxon>
        <taxon>Malacostraca</taxon>
        <taxon>Eumalacostraca</taxon>
        <taxon>Eucarida</taxon>
        <taxon>Euphausiacea</taxon>
        <taxon>Euphausiidae</taxon>
        <taxon>Meganyctiphanes</taxon>
    </lineage>
</organism>
<keyword evidence="5 8" id="KW-0560">Oxidoreductase</keyword>
<sequence>RTMKILLIFGALVAVASAQRQTRNGGRSCNDRHQSCRSWSDIGECQKNPNFMNDNCKKSCNNCPSAVVNPAFTTPPPVTRSPAVVNPAFTTLPPVTRSPGTKDLCSEMNGVCVEPIDDCRSSQAMRIYNKALPVKITQKYCGANPVEPACCAPSGRVFTVDIENGLAFIFNNTLIYNSWKPKTGRELVRYTAGVRSDLLAFLMILKKYLKAPHHIQDHTKNFILKVEDYVKKTNTINAIGLQQEFIKIQDSNCNAYLSARQASVSCHNIDTSKTDCYVEPWLASCGFWNMFHTMTVAANDTKNPLEVINAIRGFMSNFFFCGLCRGHFLGMYKQTIGSEATYPGSVDTLDKAILWLWCAHNAVNQEWTDRHHSGWPKHHQFPLHQVCPRCWNSLEETNCFTLFCKGPSGPNKCFEAKFDDSTTTIIYENFSVPAVLEYLKDTYSRNSSQLNTNLRPGKFDTVGQCPNQRKCFIYG</sequence>
<evidence type="ECO:0000259" key="10">
    <source>
        <dbReference type="PROSITE" id="PS51324"/>
    </source>
</evidence>
<dbReference type="EMBL" id="CAXKWB010017011">
    <property type="protein sequence ID" value="CAL4117687.1"/>
    <property type="molecule type" value="Genomic_DNA"/>
</dbReference>
<evidence type="ECO:0000256" key="4">
    <source>
        <dbReference type="ARBA" id="ARBA00022827"/>
    </source>
</evidence>
<keyword evidence="4 8" id="KW-0274">FAD</keyword>
<keyword evidence="13" id="KW-1185">Reference proteome</keyword>
<feature type="chain" id="PRO_5043550831" description="Sulfhydryl oxidase" evidence="9">
    <location>
        <begin position="19"/>
        <end position="475"/>
    </location>
</feature>
<feature type="signal peptide" evidence="9">
    <location>
        <begin position="1"/>
        <end position="18"/>
    </location>
</feature>
<dbReference type="Proteomes" id="UP001497623">
    <property type="component" value="Unassembled WGS sequence"/>
</dbReference>